<organism evidence="7 8">
    <name type="scientific">Geomicrobium halophilum</name>
    <dbReference type="NCBI Taxonomy" id="549000"/>
    <lineage>
        <taxon>Bacteria</taxon>
        <taxon>Bacillati</taxon>
        <taxon>Bacillota</taxon>
        <taxon>Bacilli</taxon>
        <taxon>Bacillales</taxon>
        <taxon>Geomicrobium</taxon>
    </lineage>
</organism>
<feature type="transmembrane region" description="Helical" evidence="6">
    <location>
        <begin position="34"/>
        <end position="56"/>
    </location>
</feature>
<dbReference type="GO" id="GO:0005886">
    <property type="term" value="C:plasma membrane"/>
    <property type="evidence" value="ECO:0007669"/>
    <property type="project" value="UniProtKB-SubCell"/>
</dbReference>
<comment type="subcellular location">
    <subcellularLocation>
        <location evidence="1">Cell membrane</location>
        <topology evidence="1">Multi-pass membrane protein</topology>
    </subcellularLocation>
</comment>
<dbReference type="InterPro" id="IPR017039">
    <property type="entry name" value="Virul_fac_BrkB"/>
</dbReference>
<name>A0A841PWT0_9BACL</name>
<dbReference type="EMBL" id="JACHHJ010000004">
    <property type="protein sequence ID" value="MBB6450981.1"/>
    <property type="molecule type" value="Genomic_DNA"/>
</dbReference>
<keyword evidence="3 6" id="KW-0812">Transmembrane</keyword>
<evidence type="ECO:0000256" key="2">
    <source>
        <dbReference type="ARBA" id="ARBA00022475"/>
    </source>
</evidence>
<feature type="transmembrane region" description="Helical" evidence="6">
    <location>
        <begin position="176"/>
        <end position="199"/>
    </location>
</feature>
<keyword evidence="5 6" id="KW-0472">Membrane</keyword>
<dbReference type="PIRSF" id="PIRSF035875">
    <property type="entry name" value="RNase_BN"/>
    <property type="match status" value="1"/>
</dbReference>
<gene>
    <name evidence="7" type="ORF">HNR44_002971</name>
</gene>
<keyword evidence="8" id="KW-1185">Reference proteome</keyword>
<feature type="transmembrane region" description="Helical" evidence="6">
    <location>
        <begin position="245"/>
        <end position="273"/>
    </location>
</feature>
<evidence type="ECO:0000313" key="8">
    <source>
        <dbReference type="Proteomes" id="UP000568839"/>
    </source>
</evidence>
<dbReference type="AlphaFoldDB" id="A0A841PWT0"/>
<evidence type="ECO:0000256" key="5">
    <source>
        <dbReference type="ARBA" id="ARBA00023136"/>
    </source>
</evidence>
<feature type="transmembrane region" description="Helical" evidence="6">
    <location>
        <begin position="94"/>
        <end position="114"/>
    </location>
</feature>
<proteinExistence type="predicted"/>
<dbReference type="Proteomes" id="UP000568839">
    <property type="component" value="Unassembled WGS sequence"/>
</dbReference>
<dbReference type="Pfam" id="PF03631">
    <property type="entry name" value="Virul_fac_BrkB"/>
    <property type="match status" value="1"/>
</dbReference>
<feature type="transmembrane region" description="Helical" evidence="6">
    <location>
        <begin position="134"/>
        <end position="156"/>
    </location>
</feature>
<evidence type="ECO:0000256" key="4">
    <source>
        <dbReference type="ARBA" id="ARBA00022989"/>
    </source>
</evidence>
<keyword evidence="4 6" id="KW-1133">Transmembrane helix</keyword>
<dbReference type="PANTHER" id="PTHR30213">
    <property type="entry name" value="INNER MEMBRANE PROTEIN YHJD"/>
    <property type="match status" value="1"/>
</dbReference>
<evidence type="ECO:0000256" key="1">
    <source>
        <dbReference type="ARBA" id="ARBA00004651"/>
    </source>
</evidence>
<dbReference type="NCBIfam" id="TIGR00765">
    <property type="entry name" value="yihY_not_rbn"/>
    <property type="match status" value="1"/>
</dbReference>
<sequence length="283" mass="31794">MQVRTFSIEKPKEFLKMLIQKFQSDETTGLAAQLAYYFLLSLFPLLLFVLTLLPYFSLPVNQVMEWIRAYAPGDTGQMIAGNVSSLLNETRGGLLSLGIIGTLWTASGGVSAFIRATNRAYEVEETRSFLKVKLLSMTLTFSMVFVIAITLVFPVFGQVIMESIQALLPISFNVEFLFQILRWVVAISIMVFVLMVLYYAAPNTNFKMREVFWGAVFATIGWQLISAGFSFYVTNFGNYEATYGAIGGIIVLMIWFYLTGILLIVGGQLNAILYKWKRTGRTA</sequence>
<dbReference type="RefSeq" id="WP_184405029.1">
    <property type="nucleotide sequence ID" value="NZ_JACHHJ010000004.1"/>
</dbReference>
<dbReference type="PANTHER" id="PTHR30213:SF0">
    <property type="entry name" value="UPF0761 MEMBRANE PROTEIN YIHY"/>
    <property type="match status" value="1"/>
</dbReference>
<evidence type="ECO:0000256" key="6">
    <source>
        <dbReference type="SAM" id="Phobius"/>
    </source>
</evidence>
<reference evidence="7 8" key="1">
    <citation type="submission" date="2020-08" db="EMBL/GenBank/DDBJ databases">
        <title>Genomic Encyclopedia of Type Strains, Phase IV (KMG-IV): sequencing the most valuable type-strain genomes for metagenomic binning, comparative biology and taxonomic classification.</title>
        <authorList>
            <person name="Goeker M."/>
        </authorList>
    </citation>
    <scope>NUCLEOTIDE SEQUENCE [LARGE SCALE GENOMIC DNA]</scope>
    <source>
        <strain evidence="7 8">DSM 21769</strain>
    </source>
</reference>
<feature type="transmembrane region" description="Helical" evidence="6">
    <location>
        <begin position="211"/>
        <end position="233"/>
    </location>
</feature>
<accession>A0A841PWT0</accession>
<evidence type="ECO:0000256" key="3">
    <source>
        <dbReference type="ARBA" id="ARBA00022692"/>
    </source>
</evidence>
<comment type="caution">
    <text evidence="7">The sequence shown here is derived from an EMBL/GenBank/DDBJ whole genome shotgun (WGS) entry which is preliminary data.</text>
</comment>
<keyword evidence="2" id="KW-1003">Cell membrane</keyword>
<protein>
    <submittedName>
        <fullName evidence="7">Membrane protein</fullName>
    </submittedName>
</protein>
<evidence type="ECO:0000313" key="7">
    <source>
        <dbReference type="EMBL" id="MBB6450981.1"/>
    </source>
</evidence>